<proteinExistence type="predicted"/>
<dbReference type="AlphaFoldDB" id="A0A8S3IUQ3"/>
<evidence type="ECO:0000313" key="1">
    <source>
        <dbReference type="EMBL" id="CAF5206348.1"/>
    </source>
</evidence>
<organism evidence="1 2">
    <name type="scientific">Rotaria magnacalcarata</name>
    <dbReference type="NCBI Taxonomy" id="392030"/>
    <lineage>
        <taxon>Eukaryota</taxon>
        <taxon>Metazoa</taxon>
        <taxon>Spiralia</taxon>
        <taxon>Gnathifera</taxon>
        <taxon>Rotifera</taxon>
        <taxon>Eurotatoria</taxon>
        <taxon>Bdelloidea</taxon>
        <taxon>Philodinida</taxon>
        <taxon>Philodinidae</taxon>
        <taxon>Rotaria</taxon>
    </lineage>
</organism>
<gene>
    <name evidence="1" type="ORF">SMN809_LOCUS77005</name>
</gene>
<comment type="caution">
    <text evidence="1">The sequence shown here is derived from an EMBL/GenBank/DDBJ whole genome shotgun (WGS) entry which is preliminary data.</text>
</comment>
<dbReference type="EMBL" id="CAJOBI010336294">
    <property type="protein sequence ID" value="CAF5206348.1"/>
    <property type="molecule type" value="Genomic_DNA"/>
</dbReference>
<dbReference type="Proteomes" id="UP000676336">
    <property type="component" value="Unassembled WGS sequence"/>
</dbReference>
<accession>A0A8S3IUQ3</accession>
<reference evidence="1" key="1">
    <citation type="submission" date="2021-02" db="EMBL/GenBank/DDBJ databases">
        <authorList>
            <person name="Nowell W R."/>
        </authorList>
    </citation>
    <scope>NUCLEOTIDE SEQUENCE</scope>
</reference>
<feature type="non-terminal residue" evidence="1">
    <location>
        <position position="278"/>
    </location>
</feature>
<evidence type="ECO:0000313" key="2">
    <source>
        <dbReference type="Proteomes" id="UP000676336"/>
    </source>
</evidence>
<name>A0A8S3IUQ3_9BILA</name>
<feature type="non-terminal residue" evidence="1">
    <location>
        <position position="1"/>
    </location>
</feature>
<sequence>SQAECIINSEIEYSNDLTMKNLDFIFENEIYLGYINDTFGLSSFIYNPNQKPIELKIKNSFPRINSFDITYYLLNQTNKNFLQLDEYAGLIKYNLLNQILNKKYSLIIYAKYETLITFTRLNLFTNEKEIFYEKSSFQSIYEFKLYTPFVNNYTIGFLNKKNQNFLILNENILPLISIDKTGRLFVKNRTLLLTNGNFYDFLVQDENLEIIRIQILVLAQREQINECILNRLDYSNDNKLVGFIETLNSNQTEMMCYQTINRSYYLLNYNDLFLLDRQ</sequence>
<protein>
    <submittedName>
        <fullName evidence="1">Uncharacterized protein</fullName>
    </submittedName>
</protein>